<name>A0A1I7AQA5_9FLAO</name>
<evidence type="ECO:0008006" key="3">
    <source>
        <dbReference type="Google" id="ProtNLM"/>
    </source>
</evidence>
<dbReference type="AlphaFoldDB" id="A0A1I7AQA5"/>
<keyword evidence="2" id="KW-1185">Reference proteome</keyword>
<dbReference type="Proteomes" id="UP000236454">
    <property type="component" value="Unassembled WGS sequence"/>
</dbReference>
<reference evidence="1 2" key="1">
    <citation type="submission" date="2016-10" db="EMBL/GenBank/DDBJ databases">
        <authorList>
            <person name="de Groot N.N."/>
        </authorList>
    </citation>
    <scope>NUCLEOTIDE SEQUENCE [LARGE SCALE GENOMIC DNA]</scope>
    <source>
        <strain evidence="1 2">CGMCC 1.7005</strain>
    </source>
</reference>
<organism evidence="1 2">
    <name type="scientific">Lishizhenia tianjinensis</name>
    <dbReference type="NCBI Taxonomy" id="477690"/>
    <lineage>
        <taxon>Bacteria</taxon>
        <taxon>Pseudomonadati</taxon>
        <taxon>Bacteroidota</taxon>
        <taxon>Flavobacteriia</taxon>
        <taxon>Flavobacteriales</taxon>
        <taxon>Crocinitomicaceae</taxon>
        <taxon>Lishizhenia</taxon>
    </lineage>
</organism>
<dbReference type="OrthoDB" id="893724at2"/>
<accession>A0A1I7AQA5</accession>
<gene>
    <name evidence="1" type="ORF">SAMN05216474_2304</name>
</gene>
<dbReference type="PROSITE" id="PS51257">
    <property type="entry name" value="PROKAR_LIPOPROTEIN"/>
    <property type="match status" value="1"/>
</dbReference>
<protein>
    <recommendedName>
        <fullName evidence="3">Lipoprotein</fullName>
    </recommendedName>
</protein>
<proteinExistence type="predicted"/>
<evidence type="ECO:0000313" key="1">
    <source>
        <dbReference type="EMBL" id="SFT77053.1"/>
    </source>
</evidence>
<dbReference type="EMBL" id="FPAS01000003">
    <property type="protein sequence ID" value="SFT77053.1"/>
    <property type="molecule type" value="Genomic_DNA"/>
</dbReference>
<sequence>MKKILLSFVVLVSITACKKEIPVPNTPPEPKEIEDRISYTKEGKDYSMNDGENNVNYTGGSGQVIIVTGGNQQDYHYFYENKGLVRNRNQSNEELLEIAFAYYAVDKGIYEADVVAATEEVAYVGAHPFQLNNNAGIVVNYSKDQKNYTTKNFSQETDAYVDITESFLKEQSEYHVKQKVKGNIPSCRLINEMDVNDTLILENISFELLYYFN</sequence>
<evidence type="ECO:0000313" key="2">
    <source>
        <dbReference type="Proteomes" id="UP000236454"/>
    </source>
</evidence>
<dbReference type="STRING" id="477690.SAMN05216474_2304"/>
<dbReference type="RefSeq" id="WP_090249746.1">
    <property type="nucleotide sequence ID" value="NZ_FPAS01000003.1"/>
</dbReference>